<evidence type="ECO:0000256" key="3">
    <source>
        <dbReference type="ARBA" id="ARBA00022670"/>
    </source>
</evidence>
<dbReference type="AlphaFoldDB" id="A0A381YNL4"/>
<keyword evidence="3" id="KW-0645">Protease</keyword>
<dbReference type="GO" id="GO:0030288">
    <property type="term" value="C:outer membrane-bounded periplasmic space"/>
    <property type="evidence" value="ECO:0007669"/>
    <property type="project" value="TreeGrafter"/>
</dbReference>
<protein>
    <recommendedName>
        <fullName evidence="14">peptidoglycan glycosyltransferase</fullName>
        <ecNumber evidence="14">2.4.99.28</ecNumber>
    </recommendedName>
</protein>
<dbReference type="InterPro" id="IPR012338">
    <property type="entry name" value="Beta-lactam/transpept-like"/>
</dbReference>
<evidence type="ECO:0000256" key="8">
    <source>
        <dbReference type="ARBA" id="ARBA00022960"/>
    </source>
</evidence>
<dbReference type="Gene3D" id="3.40.710.10">
    <property type="entry name" value="DD-peptidase/beta-lactamase superfamily"/>
    <property type="match status" value="2"/>
</dbReference>
<keyword evidence="11 16" id="KW-0472">Membrane</keyword>
<evidence type="ECO:0000256" key="13">
    <source>
        <dbReference type="ARBA" id="ARBA00023316"/>
    </source>
</evidence>
<feature type="transmembrane region" description="Helical" evidence="16">
    <location>
        <begin position="12"/>
        <end position="31"/>
    </location>
</feature>
<dbReference type="InterPro" id="IPR001264">
    <property type="entry name" value="Glyco_trans_51"/>
</dbReference>
<keyword evidence="8" id="KW-0133">Cell shape</keyword>
<feature type="domain" description="Glycosyl transferase family 51" evidence="18">
    <location>
        <begin position="63"/>
        <end position="236"/>
    </location>
</feature>
<dbReference type="GO" id="GO:0008955">
    <property type="term" value="F:peptidoglycan glycosyltransferase activity"/>
    <property type="evidence" value="ECO:0007669"/>
    <property type="project" value="UniProtKB-EC"/>
</dbReference>
<evidence type="ECO:0000256" key="16">
    <source>
        <dbReference type="SAM" id="Phobius"/>
    </source>
</evidence>
<dbReference type="SUPFAM" id="SSF53955">
    <property type="entry name" value="Lysozyme-like"/>
    <property type="match status" value="1"/>
</dbReference>
<dbReference type="FunFam" id="1.10.3810.10:FF:000003">
    <property type="entry name" value="Penicillin-binding protein 1a"/>
    <property type="match status" value="1"/>
</dbReference>
<gene>
    <name evidence="19" type="ORF">METZ01_LOCUS131065</name>
</gene>
<dbReference type="InterPro" id="IPR050396">
    <property type="entry name" value="Glycosyltr_51/Transpeptidase"/>
</dbReference>
<dbReference type="PANTHER" id="PTHR32282:SF27">
    <property type="entry name" value="PENICILLIN-BINDING PROTEIN 1A"/>
    <property type="match status" value="1"/>
</dbReference>
<comment type="catalytic activity">
    <reaction evidence="15">
        <text>[GlcNAc-(1-&gt;4)-Mur2Ac(oyl-L-Ala-gamma-D-Glu-L-Lys-D-Ala-D-Ala)](n)-di-trans,octa-cis-undecaprenyl diphosphate + beta-D-GlcNAc-(1-&gt;4)-Mur2Ac(oyl-L-Ala-gamma-D-Glu-L-Lys-D-Ala-D-Ala)-di-trans,octa-cis-undecaprenyl diphosphate = [GlcNAc-(1-&gt;4)-Mur2Ac(oyl-L-Ala-gamma-D-Glu-L-Lys-D-Ala-D-Ala)](n+1)-di-trans,octa-cis-undecaprenyl diphosphate + di-trans,octa-cis-undecaprenyl diphosphate + H(+)</text>
        <dbReference type="Rhea" id="RHEA:23708"/>
        <dbReference type="Rhea" id="RHEA-COMP:9602"/>
        <dbReference type="Rhea" id="RHEA-COMP:9603"/>
        <dbReference type="ChEBI" id="CHEBI:15378"/>
        <dbReference type="ChEBI" id="CHEBI:58405"/>
        <dbReference type="ChEBI" id="CHEBI:60033"/>
        <dbReference type="ChEBI" id="CHEBI:78435"/>
        <dbReference type="EC" id="2.4.99.28"/>
    </reaction>
</comment>
<keyword evidence="7" id="KW-0378">Hydrolase</keyword>
<evidence type="ECO:0000256" key="11">
    <source>
        <dbReference type="ARBA" id="ARBA00023136"/>
    </source>
</evidence>
<evidence type="ECO:0000256" key="12">
    <source>
        <dbReference type="ARBA" id="ARBA00023268"/>
    </source>
</evidence>
<dbReference type="PANTHER" id="PTHR32282">
    <property type="entry name" value="BINDING PROTEIN TRANSPEPTIDASE, PUTATIVE-RELATED"/>
    <property type="match status" value="1"/>
</dbReference>
<evidence type="ECO:0000256" key="1">
    <source>
        <dbReference type="ARBA" id="ARBA00004370"/>
    </source>
</evidence>
<keyword evidence="2" id="KW-0121">Carboxypeptidase</keyword>
<dbReference type="GO" id="GO:0004180">
    <property type="term" value="F:carboxypeptidase activity"/>
    <property type="evidence" value="ECO:0007669"/>
    <property type="project" value="UniProtKB-KW"/>
</dbReference>
<sequence length="786" mass="89245">MARLFFWAKFYLILILLFTFVFICITGYILWSYSPELPSYEKIKNYQPNLSSRIYTSDGLLLEKFFVQERIFVPINRIPKKLVKAFLAAEDKKFYTHFGIDPMAIFRASITNLINKFTSRKLIGASTITQQVVKNLLLSSDISYERKIKEIILAIRIENILSKDQILELYLNDIYLGYGSYGVASASLNYFNKSLNELELHEMAFLAALPKAPNNYNPLNKYDAAISRRNWVLDKMYENNFINSNELNYKNFPINIKDRFESNFDRADYFNEEIRKYLYNKYGKEKLYSDGLIIKTTIDTNLQSIADKVLIDGLLNYDKRQGWRGVLGNLNYSIASKNFNEEKFPNPFSDNWFLLQVTGKINNSLQMIDSQNNKYLIELTLEEHSWLKNEIFKKGDIFFIEQRNGLNIIRQLPEVNGAIVVLNPHNGDILALSGGISFELSEFNRATQAKRQPGSAFKPFVYITALKEGYNPSTLVLDAPYVVDQGPGLPKWKPANYTKEFYGLNTIRTGIEKSRNLVTIRLADKIGMKKILSTVKDFKIDDYMDEKLSMSLGSGLVTLVGLTNAYGMIVNGGKEINPTMIKSIYSKEGYKILHNEIKSCQNCKLDSINSYTLLPKILIEQNEVLDPRIAYQITSMLEGVVIRGTAKKLQELKIPLAGKTGTTNDNKDAWFIGFSPDLVIGVYVGHDQPKSLGYKQTGSSVAAPIFKSFVKEAKININKVPFRIPSGLSFVKINPKTGLPSNQEDSILEPYLIGTEPFNKNDLNILDSLGTINNDSISGTGSLLDN</sequence>
<accession>A0A381YNL4</accession>
<dbReference type="Gene3D" id="1.10.3810.10">
    <property type="entry name" value="Biosynthetic peptidoglycan transglycosylase-like"/>
    <property type="match status" value="1"/>
</dbReference>
<keyword evidence="13" id="KW-0961">Cell wall biogenesis/degradation</keyword>
<evidence type="ECO:0000313" key="19">
    <source>
        <dbReference type="EMBL" id="SVA78211.1"/>
    </source>
</evidence>
<dbReference type="EC" id="2.4.99.28" evidence="14"/>
<evidence type="ECO:0000256" key="2">
    <source>
        <dbReference type="ARBA" id="ARBA00022645"/>
    </source>
</evidence>
<dbReference type="GO" id="GO:0009252">
    <property type="term" value="P:peptidoglycan biosynthetic process"/>
    <property type="evidence" value="ECO:0007669"/>
    <property type="project" value="UniProtKB-KW"/>
</dbReference>
<dbReference type="Pfam" id="PF00912">
    <property type="entry name" value="Transgly"/>
    <property type="match status" value="1"/>
</dbReference>
<evidence type="ECO:0000256" key="7">
    <source>
        <dbReference type="ARBA" id="ARBA00022801"/>
    </source>
</evidence>
<dbReference type="Pfam" id="PF00905">
    <property type="entry name" value="Transpeptidase"/>
    <property type="match status" value="1"/>
</dbReference>
<evidence type="ECO:0000259" key="18">
    <source>
        <dbReference type="Pfam" id="PF00912"/>
    </source>
</evidence>
<evidence type="ECO:0000256" key="10">
    <source>
        <dbReference type="ARBA" id="ARBA00022989"/>
    </source>
</evidence>
<dbReference type="GO" id="GO:0016020">
    <property type="term" value="C:membrane"/>
    <property type="evidence" value="ECO:0007669"/>
    <property type="project" value="UniProtKB-SubCell"/>
</dbReference>
<evidence type="ECO:0000256" key="14">
    <source>
        <dbReference type="ARBA" id="ARBA00044770"/>
    </source>
</evidence>
<keyword evidence="5" id="KW-0808">Transferase</keyword>
<comment type="subcellular location">
    <subcellularLocation>
        <location evidence="1">Membrane</location>
    </subcellularLocation>
</comment>
<keyword evidence="9" id="KW-0573">Peptidoglycan synthesis</keyword>
<dbReference type="NCBIfam" id="TIGR02074">
    <property type="entry name" value="PBP_1a_fam"/>
    <property type="match status" value="1"/>
</dbReference>
<keyword evidence="12" id="KW-0511">Multifunctional enzyme</keyword>
<keyword evidence="4" id="KW-0328">Glycosyltransferase</keyword>
<dbReference type="GO" id="GO:0008360">
    <property type="term" value="P:regulation of cell shape"/>
    <property type="evidence" value="ECO:0007669"/>
    <property type="project" value="UniProtKB-KW"/>
</dbReference>
<dbReference type="InterPro" id="IPR001460">
    <property type="entry name" value="PCN-bd_Tpept"/>
</dbReference>
<keyword evidence="10 16" id="KW-1133">Transmembrane helix</keyword>
<evidence type="ECO:0000256" key="15">
    <source>
        <dbReference type="ARBA" id="ARBA00049902"/>
    </source>
</evidence>
<dbReference type="GO" id="GO:0008658">
    <property type="term" value="F:penicillin binding"/>
    <property type="evidence" value="ECO:0007669"/>
    <property type="project" value="InterPro"/>
</dbReference>
<reference evidence="19" key="1">
    <citation type="submission" date="2018-05" db="EMBL/GenBank/DDBJ databases">
        <authorList>
            <person name="Lanie J.A."/>
            <person name="Ng W.-L."/>
            <person name="Kazmierczak K.M."/>
            <person name="Andrzejewski T.M."/>
            <person name="Davidsen T.M."/>
            <person name="Wayne K.J."/>
            <person name="Tettelin H."/>
            <person name="Glass J.I."/>
            <person name="Rusch D."/>
            <person name="Podicherti R."/>
            <person name="Tsui H.-C.T."/>
            <person name="Winkler M.E."/>
        </authorList>
    </citation>
    <scope>NUCLEOTIDE SEQUENCE</scope>
</reference>
<dbReference type="SUPFAM" id="SSF56601">
    <property type="entry name" value="beta-lactamase/transpeptidase-like"/>
    <property type="match status" value="1"/>
</dbReference>
<dbReference type="InterPro" id="IPR023346">
    <property type="entry name" value="Lysozyme-like_dom_sf"/>
</dbReference>
<evidence type="ECO:0000256" key="9">
    <source>
        <dbReference type="ARBA" id="ARBA00022984"/>
    </source>
</evidence>
<dbReference type="InterPro" id="IPR036950">
    <property type="entry name" value="PBP_transglycosylase"/>
</dbReference>
<name>A0A381YNL4_9ZZZZ</name>
<feature type="domain" description="Penicillin-binding protein transpeptidase" evidence="17">
    <location>
        <begin position="417"/>
        <end position="710"/>
    </location>
</feature>
<organism evidence="19">
    <name type="scientific">marine metagenome</name>
    <dbReference type="NCBI Taxonomy" id="408172"/>
    <lineage>
        <taxon>unclassified sequences</taxon>
        <taxon>metagenomes</taxon>
        <taxon>ecological metagenomes</taxon>
    </lineage>
</organism>
<keyword evidence="6 16" id="KW-0812">Transmembrane</keyword>
<dbReference type="EMBL" id="UINC01018587">
    <property type="protein sequence ID" value="SVA78211.1"/>
    <property type="molecule type" value="Genomic_DNA"/>
</dbReference>
<evidence type="ECO:0000259" key="17">
    <source>
        <dbReference type="Pfam" id="PF00905"/>
    </source>
</evidence>
<evidence type="ECO:0000256" key="4">
    <source>
        <dbReference type="ARBA" id="ARBA00022676"/>
    </source>
</evidence>
<evidence type="ECO:0000256" key="5">
    <source>
        <dbReference type="ARBA" id="ARBA00022679"/>
    </source>
</evidence>
<proteinExistence type="predicted"/>
<dbReference type="GO" id="GO:0006508">
    <property type="term" value="P:proteolysis"/>
    <property type="evidence" value="ECO:0007669"/>
    <property type="project" value="UniProtKB-KW"/>
</dbReference>
<evidence type="ECO:0000256" key="6">
    <source>
        <dbReference type="ARBA" id="ARBA00022692"/>
    </source>
</evidence>
<dbReference type="GO" id="GO:0071555">
    <property type="term" value="P:cell wall organization"/>
    <property type="evidence" value="ECO:0007669"/>
    <property type="project" value="UniProtKB-KW"/>
</dbReference>